<dbReference type="CDD" id="cd11386">
    <property type="entry name" value="MCP_signal"/>
    <property type="match status" value="1"/>
</dbReference>
<comment type="subcellular location">
    <subcellularLocation>
        <location evidence="1">Membrane</location>
    </subcellularLocation>
</comment>
<organism evidence="8 9">
    <name type="scientific">Roseateles puraquae</name>
    <dbReference type="NCBI Taxonomy" id="431059"/>
    <lineage>
        <taxon>Bacteria</taxon>
        <taxon>Pseudomonadati</taxon>
        <taxon>Pseudomonadota</taxon>
        <taxon>Betaproteobacteria</taxon>
        <taxon>Burkholderiales</taxon>
        <taxon>Sphaerotilaceae</taxon>
        <taxon>Roseateles</taxon>
    </lineage>
</organism>
<sequence length="516" mass="54062">MKVRTKLTLAFGGLTLQLMLVAALAWAALSRENDSFDHFALGITARSHVANAVRHNVDARAIAARNLVLVTRPDDLAIERANVEKAHRAATENLAKLQAMAKADDVSAKARELIAEIARVEQLYAPVALDIVALALQGQRDEAVQRMNEKCRPLLAQLVAASDAYTHYTLQRADQMAADSDARMKSDMLWFALVACLAIATAIVSGVLIVRGLHRALGAEPHDLGQAARRVATGDLGMLAGETLAPQGSVLASLGQMRSGLVTIVQSVREASDSIADGSAEIAAGNADLSQRTEEQASALQQTAATMEELGTTVQNNAGHAEQADQLALDATRIATEAGSVVGEVISTMHQIDAQSKKIADIIGTIDGIAFQTNILALNAAVEAARAGEQGRGFAVVASEVRALAQRSAGAAKEIKSLIEGSVGQVETGSSLVNRAGTTMDRVVNAIKSVSHVVGEISLASKEQSTAVGQVGTAMSQIDEVTQQNAALVEQSAAAAESLRNQADRLVKTVGVFRLA</sequence>
<evidence type="ECO:0000259" key="7">
    <source>
        <dbReference type="PROSITE" id="PS50111"/>
    </source>
</evidence>
<dbReference type="SMART" id="SM00283">
    <property type="entry name" value="MA"/>
    <property type="match status" value="1"/>
</dbReference>
<comment type="caution">
    <text evidence="8">The sequence shown here is derived from an EMBL/GenBank/DDBJ whole genome shotgun (WGS) entry which is preliminary data.</text>
</comment>
<dbReference type="InterPro" id="IPR004090">
    <property type="entry name" value="Chemotax_Me-accpt_rcpt"/>
</dbReference>
<keyword evidence="4" id="KW-0807">Transducer</keyword>
<accession>A0A254N3B8</accession>
<dbReference type="GO" id="GO:0004888">
    <property type="term" value="F:transmembrane signaling receptor activity"/>
    <property type="evidence" value="ECO:0007669"/>
    <property type="project" value="InterPro"/>
</dbReference>
<comment type="similarity">
    <text evidence="3">Belongs to the methyl-accepting chemotaxis (MCP) protein family.</text>
</comment>
<evidence type="ECO:0000256" key="1">
    <source>
        <dbReference type="ARBA" id="ARBA00004370"/>
    </source>
</evidence>
<evidence type="ECO:0000313" key="9">
    <source>
        <dbReference type="Proteomes" id="UP000197446"/>
    </source>
</evidence>
<dbReference type="PANTHER" id="PTHR43531:SF14">
    <property type="entry name" value="METHYL-ACCEPTING CHEMOTAXIS PROTEIN I-RELATED"/>
    <property type="match status" value="1"/>
</dbReference>
<dbReference type="EMBL" id="NISI01000007">
    <property type="protein sequence ID" value="OWR02629.1"/>
    <property type="molecule type" value="Genomic_DNA"/>
</dbReference>
<dbReference type="GO" id="GO:0006935">
    <property type="term" value="P:chemotaxis"/>
    <property type="evidence" value="ECO:0007669"/>
    <property type="project" value="InterPro"/>
</dbReference>
<dbReference type="InterPro" id="IPR024478">
    <property type="entry name" value="HlyB_4HB_MCP"/>
</dbReference>
<keyword evidence="6" id="KW-0812">Transmembrane</keyword>
<dbReference type="OrthoDB" id="5441488at2"/>
<name>A0A254N3B8_9BURK</name>
<evidence type="ECO:0000256" key="2">
    <source>
        <dbReference type="ARBA" id="ARBA00022481"/>
    </source>
</evidence>
<keyword evidence="9" id="KW-1185">Reference proteome</keyword>
<dbReference type="PANTHER" id="PTHR43531">
    <property type="entry name" value="PROTEIN ICFG"/>
    <property type="match status" value="1"/>
</dbReference>
<evidence type="ECO:0000256" key="5">
    <source>
        <dbReference type="SAM" id="Coils"/>
    </source>
</evidence>
<dbReference type="PROSITE" id="PS50111">
    <property type="entry name" value="CHEMOTAXIS_TRANSDUC_2"/>
    <property type="match status" value="1"/>
</dbReference>
<evidence type="ECO:0000256" key="6">
    <source>
        <dbReference type="SAM" id="Phobius"/>
    </source>
</evidence>
<feature type="domain" description="Methyl-accepting transducer" evidence="7">
    <location>
        <begin position="271"/>
        <end position="500"/>
    </location>
</feature>
<dbReference type="InterPro" id="IPR051310">
    <property type="entry name" value="MCP_chemotaxis"/>
</dbReference>
<dbReference type="Pfam" id="PF12729">
    <property type="entry name" value="4HB_MCP_1"/>
    <property type="match status" value="1"/>
</dbReference>
<evidence type="ECO:0000256" key="4">
    <source>
        <dbReference type="PROSITE-ProRule" id="PRU00284"/>
    </source>
</evidence>
<feature type="coiled-coil region" evidence="5">
    <location>
        <begin position="80"/>
        <end position="123"/>
    </location>
</feature>
<keyword evidence="2" id="KW-0488">Methylation</keyword>
<dbReference type="InterPro" id="IPR047347">
    <property type="entry name" value="YvaQ-like_sensor"/>
</dbReference>
<feature type="transmembrane region" description="Helical" evidence="6">
    <location>
        <begin position="188"/>
        <end position="210"/>
    </location>
</feature>
<evidence type="ECO:0000313" key="8">
    <source>
        <dbReference type="EMBL" id="OWR02629.1"/>
    </source>
</evidence>
<dbReference type="Pfam" id="PF00015">
    <property type="entry name" value="MCPsignal"/>
    <property type="match status" value="1"/>
</dbReference>
<gene>
    <name evidence="8" type="ORF">CDO81_17515</name>
</gene>
<keyword evidence="6" id="KW-0472">Membrane</keyword>
<keyword evidence="6" id="KW-1133">Transmembrane helix</keyword>
<protein>
    <submittedName>
        <fullName evidence="8">Methyl-accepting chemotaxis protein</fullName>
    </submittedName>
</protein>
<evidence type="ECO:0000256" key="3">
    <source>
        <dbReference type="ARBA" id="ARBA00029447"/>
    </source>
</evidence>
<dbReference type="Gene3D" id="1.10.287.950">
    <property type="entry name" value="Methyl-accepting chemotaxis protein"/>
    <property type="match status" value="1"/>
</dbReference>
<dbReference type="SUPFAM" id="SSF58104">
    <property type="entry name" value="Methyl-accepting chemotaxis protein (MCP) signaling domain"/>
    <property type="match status" value="1"/>
</dbReference>
<keyword evidence="5" id="KW-0175">Coiled coil</keyword>
<dbReference type="AlphaFoldDB" id="A0A254N3B8"/>
<dbReference type="PRINTS" id="PR00260">
    <property type="entry name" value="CHEMTRNSDUCR"/>
</dbReference>
<dbReference type="FunFam" id="1.10.287.950:FF:000001">
    <property type="entry name" value="Methyl-accepting chemotaxis sensory transducer"/>
    <property type="match status" value="1"/>
</dbReference>
<dbReference type="InterPro" id="IPR004089">
    <property type="entry name" value="MCPsignal_dom"/>
</dbReference>
<dbReference type="CDD" id="cd19411">
    <property type="entry name" value="MCP2201-like_sensor"/>
    <property type="match status" value="1"/>
</dbReference>
<dbReference type="Proteomes" id="UP000197446">
    <property type="component" value="Unassembled WGS sequence"/>
</dbReference>
<reference evidence="8 9" key="1">
    <citation type="journal article" date="2007" name="Int. J. Syst. Evol. Microbiol.">
        <title>Description of Pelomonas aquatica sp. nov. and Pelomonas puraquae sp. nov., isolated from industrial and haemodialysis water.</title>
        <authorList>
            <person name="Gomila M."/>
            <person name="Bowien B."/>
            <person name="Falsen E."/>
            <person name="Moore E.R."/>
            <person name="Lalucat J."/>
        </authorList>
    </citation>
    <scope>NUCLEOTIDE SEQUENCE [LARGE SCALE GENOMIC DNA]</scope>
    <source>
        <strain evidence="8 9">CCUG 52769</strain>
    </source>
</reference>
<dbReference type="GO" id="GO:0005886">
    <property type="term" value="C:plasma membrane"/>
    <property type="evidence" value="ECO:0007669"/>
    <property type="project" value="TreeGrafter"/>
</dbReference>
<proteinExistence type="inferred from homology"/>
<dbReference type="GO" id="GO:0007165">
    <property type="term" value="P:signal transduction"/>
    <property type="evidence" value="ECO:0007669"/>
    <property type="project" value="UniProtKB-KW"/>
</dbReference>